<sequence>METAPDLRRRQSDAYLRDCPSREILDLVANRWTALVVGALVEGPLRFCQLRRRVEGISQKVLTQNLRALERDGMVRRAVYPTTPPSVEYSLTELGEGVGRHLVALRGWVEAHLPQMHAARAAYDARAGQVEPEE</sequence>
<dbReference type="SUPFAM" id="SSF46785">
    <property type="entry name" value="Winged helix' DNA-binding domain"/>
    <property type="match status" value="1"/>
</dbReference>
<dbReference type="PANTHER" id="PTHR33204">
    <property type="entry name" value="TRANSCRIPTIONAL REGULATOR, MARR FAMILY"/>
    <property type="match status" value="1"/>
</dbReference>
<keyword evidence="1" id="KW-0805">Transcription regulation</keyword>
<keyword evidence="2" id="KW-0238">DNA-binding</keyword>
<dbReference type="Pfam" id="PF01638">
    <property type="entry name" value="HxlR"/>
    <property type="match status" value="1"/>
</dbReference>
<evidence type="ECO:0000256" key="2">
    <source>
        <dbReference type="ARBA" id="ARBA00023125"/>
    </source>
</evidence>
<gene>
    <name evidence="5" type="ORF">LX15_005515</name>
</gene>
<organism evidence="5 6">
    <name type="scientific">Streptoalloteichus tenebrarius (strain ATCC 17920 / DSM 40477 / JCM 4838 / CBS 697.72 / NBRC 16177 / NCIMB 11028 / NRRL B-12390 / A12253. 1 / ISP 5477)</name>
    <name type="common">Streptomyces tenebrarius</name>
    <dbReference type="NCBI Taxonomy" id="1933"/>
    <lineage>
        <taxon>Bacteria</taxon>
        <taxon>Bacillati</taxon>
        <taxon>Actinomycetota</taxon>
        <taxon>Actinomycetes</taxon>
        <taxon>Pseudonocardiales</taxon>
        <taxon>Pseudonocardiaceae</taxon>
        <taxon>Streptoalloteichus</taxon>
    </lineage>
</organism>
<dbReference type="InterPro" id="IPR002577">
    <property type="entry name" value="HTH_HxlR"/>
</dbReference>
<dbReference type="PROSITE" id="PS51118">
    <property type="entry name" value="HTH_HXLR"/>
    <property type="match status" value="1"/>
</dbReference>
<evidence type="ECO:0000313" key="5">
    <source>
        <dbReference type="EMBL" id="MCP2261788.1"/>
    </source>
</evidence>
<dbReference type="PANTHER" id="PTHR33204:SF37">
    <property type="entry name" value="HTH-TYPE TRANSCRIPTIONAL REGULATOR YODB"/>
    <property type="match status" value="1"/>
</dbReference>
<protein>
    <submittedName>
        <fullName evidence="5">Transcriptional regulator, HxlR family</fullName>
    </submittedName>
</protein>
<evidence type="ECO:0000313" key="6">
    <source>
        <dbReference type="Proteomes" id="UP001205311"/>
    </source>
</evidence>
<dbReference type="Proteomes" id="UP001205311">
    <property type="component" value="Unassembled WGS sequence"/>
</dbReference>
<dbReference type="Gene3D" id="1.10.10.10">
    <property type="entry name" value="Winged helix-like DNA-binding domain superfamily/Winged helix DNA-binding domain"/>
    <property type="match status" value="1"/>
</dbReference>
<comment type="caution">
    <text evidence="5">The sequence shown here is derived from an EMBL/GenBank/DDBJ whole genome shotgun (WGS) entry which is preliminary data.</text>
</comment>
<dbReference type="EMBL" id="JAMTCP010000049">
    <property type="protein sequence ID" value="MCP2261788.1"/>
    <property type="molecule type" value="Genomic_DNA"/>
</dbReference>
<proteinExistence type="predicted"/>
<reference evidence="5 6" key="1">
    <citation type="submission" date="2022-06" db="EMBL/GenBank/DDBJ databases">
        <title>Genomic Encyclopedia of Archaeal and Bacterial Type Strains, Phase II (KMG-II): from individual species to whole genera.</title>
        <authorList>
            <person name="Goeker M."/>
        </authorList>
    </citation>
    <scope>NUCLEOTIDE SEQUENCE [LARGE SCALE GENOMIC DNA]</scope>
    <source>
        <strain evidence="5 6">DSM 40477</strain>
    </source>
</reference>
<name>A0ABT1I225_STRSD</name>
<evidence type="ECO:0000259" key="4">
    <source>
        <dbReference type="PROSITE" id="PS51118"/>
    </source>
</evidence>
<dbReference type="InterPro" id="IPR036388">
    <property type="entry name" value="WH-like_DNA-bd_sf"/>
</dbReference>
<dbReference type="RefSeq" id="WP_253672988.1">
    <property type="nucleotide sequence ID" value="NZ_JAMTCP010000049.1"/>
</dbReference>
<keyword evidence="6" id="KW-1185">Reference proteome</keyword>
<accession>A0ABT1I225</accession>
<keyword evidence="3" id="KW-0804">Transcription</keyword>
<dbReference type="InterPro" id="IPR036390">
    <property type="entry name" value="WH_DNA-bd_sf"/>
</dbReference>
<dbReference type="CDD" id="cd00090">
    <property type="entry name" value="HTH_ARSR"/>
    <property type="match status" value="1"/>
</dbReference>
<evidence type="ECO:0000256" key="1">
    <source>
        <dbReference type="ARBA" id="ARBA00023015"/>
    </source>
</evidence>
<dbReference type="InterPro" id="IPR011991">
    <property type="entry name" value="ArsR-like_HTH"/>
</dbReference>
<evidence type="ECO:0000256" key="3">
    <source>
        <dbReference type="ARBA" id="ARBA00023163"/>
    </source>
</evidence>
<feature type="domain" description="HTH hxlR-type" evidence="4">
    <location>
        <begin position="19"/>
        <end position="117"/>
    </location>
</feature>